<dbReference type="Proteomes" id="UP000799537">
    <property type="component" value="Unassembled WGS sequence"/>
</dbReference>
<dbReference type="OrthoDB" id="3760882at2759"/>
<evidence type="ECO:0000256" key="1">
    <source>
        <dbReference type="SAM" id="MobiDB-lite"/>
    </source>
</evidence>
<feature type="region of interest" description="Disordered" evidence="1">
    <location>
        <begin position="678"/>
        <end position="737"/>
    </location>
</feature>
<name>A0A6A6BWB5_ZASCE</name>
<dbReference type="EMBL" id="ML993692">
    <property type="protein sequence ID" value="KAF2158328.1"/>
    <property type="molecule type" value="Genomic_DNA"/>
</dbReference>
<protein>
    <submittedName>
        <fullName evidence="2">Uncharacterized protein</fullName>
    </submittedName>
</protein>
<dbReference type="GeneID" id="54572559"/>
<evidence type="ECO:0000313" key="3">
    <source>
        <dbReference type="Proteomes" id="UP000799537"/>
    </source>
</evidence>
<accession>A0A6A6BWB5</accession>
<gene>
    <name evidence="2" type="ORF">M409DRAFT_71696</name>
</gene>
<evidence type="ECO:0000313" key="2">
    <source>
        <dbReference type="EMBL" id="KAF2158328.1"/>
    </source>
</evidence>
<reference evidence="2" key="1">
    <citation type="journal article" date="2020" name="Stud. Mycol.">
        <title>101 Dothideomycetes genomes: a test case for predicting lifestyles and emergence of pathogens.</title>
        <authorList>
            <person name="Haridas S."/>
            <person name="Albert R."/>
            <person name="Binder M."/>
            <person name="Bloem J."/>
            <person name="Labutti K."/>
            <person name="Salamov A."/>
            <person name="Andreopoulos B."/>
            <person name="Baker S."/>
            <person name="Barry K."/>
            <person name="Bills G."/>
            <person name="Bluhm B."/>
            <person name="Cannon C."/>
            <person name="Castanera R."/>
            <person name="Culley D."/>
            <person name="Daum C."/>
            <person name="Ezra D."/>
            <person name="Gonzalez J."/>
            <person name="Henrissat B."/>
            <person name="Kuo A."/>
            <person name="Liang C."/>
            <person name="Lipzen A."/>
            <person name="Lutzoni F."/>
            <person name="Magnuson J."/>
            <person name="Mondo S."/>
            <person name="Nolan M."/>
            <person name="Ohm R."/>
            <person name="Pangilinan J."/>
            <person name="Park H.-J."/>
            <person name="Ramirez L."/>
            <person name="Alfaro M."/>
            <person name="Sun H."/>
            <person name="Tritt A."/>
            <person name="Yoshinaga Y."/>
            <person name="Zwiers L.-H."/>
            <person name="Turgeon B."/>
            <person name="Goodwin S."/>
            <person name="Spatafora J."/>
            <person name="Crous P."/>
            <person name="Grigoriev I."/>
        </authorList>
    </citation>
    <scope>NUCLEOTIDE SEQUENCE</scope>
    <source>
        <strain evidence="2">ATCC 36951</strain>
    </source>
</reference>
<sequence length="767" mass="87144">MEADEEARLQNEKDQVVAFDEELEQDENSDWLRGCCWPQWFRHKPISLLLTARSMPVGGCPRDLFLGNWHGVDCVSPAASERALQLLVVASHQVLARCQLTLQNTPRVLRCWLRSWTPVYSPYPFDSPSAKTVKKYSRIWISGVCYFMRLHLLTSHLRESSADLCSVAFTNAQRSAMDSVWAVLSKTIGEASDELEAATVSESLVELLFQLFVTFWTERPIDGDVSGTAIARLSGLLGIHPTEHAFMRAYDYTPTLSALIWIGRLILLEYALPLRSYDLLPIPWPGREAYSDLGARLCAQIRPKYLQRGSICPIGYLIERLQHGRAIAKCEGPRTSIAWSLDGQTLKIGQSEITLPQLRHSVHSIVTAVQQQLEDLLFDWWPTTKLQSVQDDISNRRPGYSFVSDTTNNLQSSFRALSKRAFSAHGRFSLTGSGRARALQYLKRRDRLVQLLYAAIHVTSGMPARSEELRRIRWANTPTSARNIFVHEGTIILVFSYNKASTNHNNSFYVVRRPCPAVETALFVYLGWIRPFSDFLNRELQGRPTTAVNRHLFARHDWETACFSSDACLKSLKSSSSWFSFPITVQSYRHIAVAMSKKHIPALLKPFDAHAPNDYDGFLRLLAFQTGHKPSTHANAYALETAFPAKLQPELIARYLENSRIWHEFLFVGQADNTYDMSGYFPDPPTHAEGESQDFESEDLSSSGPDTEAEYGTTPDSHKDRIRAKTRRKRKRAALEEISFNESPVSKKIRRLQDEITKLSKRRRKVA</sequence>
<organism evidence="2 3">
    <name type="scientific">Zasmidium cellare ATCC 36951</name>
    <dbReference type="NCBI Taxonomy" id="1080233"/>
    <lineage>
        <taxon>Eukaryota</taxon>
        <taxon>Fungi</taxon>
        <taxon>Dikarya</taxon>
        <taxon>Ascomycota</taxon>
        <taxon>Pezizomycotina</taxon>
        <taxon>Dothideomycetes</taxon>
        <taxon>Dothideomycetidae</taxon>
        <taxon>Mycosphaerellales</taxon>
        <taxon>Mycosphaerellaceae</taxon>
        <taxon>Zasmidium</taxon>
    </lineage>
</organism>
<feature type="compositionally biased region" description="Basic residues" evidence="1">
    <location>
        <begin position="720"/>
        <end position="732"/>
    </location>
</feature>
<proteinExistence type="predicted"/>
<dbReference type="RefSeq" id="XP_033659217.1">
    <property type="nucleotide sequence ID" value="XM_033819287.1"/>
</dbReference>
<dbReference type="AlphaFoldDB" id="A0A6A6BWB5"/>
<keyword evidence="3" id="KW-1185">Reference proteome</keyword>